<feature type="transmembrane region" description="Helical" evidence="1">
    <location>
        <begin position="197"/>
        <end position="220"/>
    </location>
</feature>
<dbReference type="AlphaFoldDB" id="A0A5N6DRF0"/>
<feature type="transmembrane region" description="Helical" evidence="1">
    <location>
        <begin position="154"/>
        <end position="176"/>
    </location>
</feature>
<keyword evidence="1" id="KW-0812">Transmembrane</keyword>
<accession>A0A5N6DRF0</accession>
<organism evidence="2 3">
    <name type="scientific">Aspergillus parasiticus</name>
    <dbReference type="NCBI Taxonomy" id="5067"/>
    <lineage>
        <taxon>Eukaryota</taxon>
        <taxon>Fungi</taxon>
        <taxon>Dikarya</taxon>
        <taxon>Ascomycota</taxon>
        <taxon>Pezizomycotina</taxon>
        <taxon>Eurotiomycetes</taxon>
        <taxon>Eurotiomycetidae</taxon>
        <taxon>Eurotiales</taxon>
        <taxon>Aspergillaceae</taxon>
        <taxon>Aspergillus</taxon>
        <taxon>Aspergillus subgen. Circumdati</taxon>
    </lineage>
</organism>
<gene>
    <name evidence="2" type="ORF">BDV34DRAFT_191738</name>
</gene>
<evidence type="ECO:0000313" key="3">
    <source>
        <dbReference type="Proteomes" id="UP000326532"/>
    </source>
</evidence>
<dbReference type="Proteomes" id="UP000326532">
    <property type="component" value="Unassembled WGS sequence"/>
</dbReference>
<keyword evidence="1" id="KW-1133">Transmembrane helix</keyword>
<proteinExistence type="predicted"/>
<dbReference type="EMBL" id="ML734956">
    <property type="protein sequence ID" value="KAB8207464.1"/>
    <property type="molecule type" value="Genomic_DNA"/>
</dbReference>
<protein>
    <submittedName>
        <fullName evidence="2">Uncharacterized protein</fullName>
    </submittedName>
</protein>
<evidence type="ECO:0000313" key="2">
    <source>
        <dbReference type="EMBL" id="KAB8207464.1"/>
    </source>
</evidence>
<keyword evidence="1" id="KW-0472">Membrane</keyword>
<feature type="transmembrane region" description="Helical" evidence="1">
    <location>
        <begin position="352"/>
        <end position="369"/>
    </location>
</feature>
<evidence type="ECO:0000256" key="1">
    <source>
        <dbReference type="SAM" id="Phobius"/>
    </source>
</evidence>
<dbReference type="VEuPathDB" id="FungiDB:BDV34DRAFT_191738"/>
<name>A0A5N6DRF0_ASPPA</name>
<sequence length="387" mass="44307">MAPWIWTLQKPIAIHPKYIHRLGAYKLPRQKAYLQLIQSRLHKLNLHKRPLPQTQPDKTLLRARSLAIKALAPRLLRRRWPPPSSRCTIEQWLGTGSCGDSVVPDSSKPIVIHALGWSSTRNRRGVTVKNVVGSGEDIVLDLRNHGSFHMRVNVYYHGGLLMVARFTIWMLCGLRVEKPEWEVRIPKGMDLSLLDCCLYSTFMFAFGFVSLCVLSMVGVAEICFDIPTAMITVLLAEILPIDFPPRSYPPSPSELERRNERRKKMWTPKQPRCCRFSCHNPCCSTVPSPEIVSKVNEKPKIAWIGSHRPNPLPHALANWRLIATSTRCRRDVCARISSALGRLMGLCYQHSLASFQLMGMFLMLIGLLVRSKFKVLQLWMDWELHFL</sequence>
<keyword evidence="3" id="KW-1185">Reference proteome</keyword>
<reference evidence="2 3" key="1">
    <citation type="submission" date="2019-04" db="EMBL/GenBank/DDBJ databases">
        <title>Fungal friends and foes A comparative genomics study of 23 Aspergillus species from section Flavi.</title>
        <authorList>
            <consortium name="DOE Joint Genome Institute"/>
            <person name="Kjaerbolling I."/>
            <person name="Vesth T.C."/>
            <person name="Frisvad J.C."/>
            <person name="Nybo J.L."/>
            <person name="Theobald S."/>
            <person name="Kildgaard S."/>
            <person name="Petersen T.I."/>
            <person name="Kuo A."/>
            <person name="Sato A."/>
            <person name="Lyhne E.K."/>
            <person name="Kogle M.E."/>
            <person name="Wiebenga A."/>
            <person name="Kun R.S."/>
            <person name="Lubbers R.J."/>
            <person name="Makela M.R."/>
            <person name="Barry K."/>
            <person name="Chovatia M."/>
            <person name="Clum A."/>
            <person name="Daum C."/>
            <person name="Haridas S."/>
            <person name="He G."/>
            <person name="LaButti K."/>
            <person name="Lipzen A."/>
            <person name="Mondo S."/>
            <person name="Pangilinan J."/>
            <person name="Riley R."/>
            <person name="Salamov A."/>
            <person name="Simmons B.A."/>
            <person name="Magnuson J.K."/>
            <person name="Henrissat B."/>
            <person name="Mortensen U.H."/>
            <person name="Larsen T.O."/>
            <person name="De vries R.P."/>
            <person name="Grigoriev I.V."/>
            <person name="Machida M."/>
            <person name="Baker S.E."/>
            <person name="Andersen M.R."/>
        </authorList>
    </citation>
    <scope>NUCLEOTIDE SEQUENCE [LARGE SCALE GENOMIC DNA]</scope>
    <source>
        <strain evidence="2 3">CBS 117618</strain>
    </source>
</reference>